<sequence length="292" mass="33861">MKTTIVGAGYAGLNTYYTLGREAEIISDRDYFIFYTAYLRNLLNLEKNRYTSNLRFVRKTTVKDFDLKGKWIKTKEGTEINTENLVLAVGCDRNEQINFIGKLLEKEKISLGIENEEEEYLAIQLAFYLRKIGKDVSYCGNMLSSLGEKVGNAIIESMNNKKIKIMENCEDILPPCKPPHPFEFFPVNEFLQYKGAYIIGDLIKGFPKVGELAMRTGIYVGKRIRKNLNLPFKPVFINIIDTGDYAIHIRSDKLWGGNYESVKKSRLRAFMKRFIEKYYVYRKGKMGILYYL</sequence>
<protein>
    <recommendedName>
        <fullName evidence="3">Pyridine nucleotide-disulfide oxidoreductase</fullName>
    </recommendedName>
</protein>
<dbReference type="OrthoDB" id="57506at2157"/>
<evidence type="ECO:0008006" key="3">
    <source>
        <dbReference type="Google" id="ProtNLM"/>
    </source>
</evidence>
<proteinExistence type="predicted"/>
<reference evidence="1 2" key="1">
    <citation type="submission" date="2019-10" db="EMBL/GenBank/DDBJ databases">
        <title>Genome Sequences from Six Type Strain Members of the Archaeal Family Sulfolobaceae: Acidianus ambivalens, Acidianus infernus, Metallosphaera prunae, Stygiolobus azoricus, Sulfolobus metallicus, and Sulfurisphaera ohwakuensis.</title>
        <authorList>
            <person name="Counts J.A."/>
            <person name="Kelly R.M."/>
        </authorList>
    </citation>
    <scope>NUCLEOTIDE SEQUENCE [LARGE SCALE GENOMIC DNA]</scope>
    <source>
        <strain evidence="1 2">FC6</strain>
    </source>
</reference>
<organism evidence="1 2">
    <name type="scientific">Stygiolobus azoricus</name>
    <dbReference type="NCBI Taxonomy" id="41675"/>
    <lineage>
        <taxon>Archaea</taxon>
        <taxon>Thermoproteota</taxon>
        <taxon>Thermoprotei</taxon>
        <taxon>Sulfolobales</taxon>
        <taxon>Sulfolobaceae</taxon>
        <taxon>Stygiolobus</taxon>
    </lineage>
</organism>
<dbReference type="KEGG" id="sazo:D1868_04900"/>
<dbReference type="PANTHER" id="PTHR43755:SF1">
    <property type="entry name" value="FAD-DEPENDENT PYRIDINE NUCLEOTIDE-DISULPHIDE OXIDOREDUCTASE"/>
    <property type="match status" value="1"/>
</dbReference>
<dbReference type="SUPFAM" id="SSF51905">
    <property type="entry name" value="FAD/NAD(P)-binding domain"/>
    <property type="match status" value="1"/>
</dbReference>
<keyword evidence="2" id="KW-1185">Reference proteome</keyword>
<gene>
    <name evidence="1" type="ORF">D1868_04900</name>
</gene>
<dbReference type="EMBL" id="CP045483">
    <property type="protein sequence ID" value="QGR20507.1"/>
    <property type="molecule type" value="Genomic_DNA"/>
</dbReference>
<evidence type="ECO:0000313" key="1">
    <source>
        <dbReference type="EMBL" id="QGR20507.1"/>
    </source>
</evidence>
<dbReference type="Gene3D" id="3.50.50.100">
    <property type="match status" value="1"/>
</dbReference>
<dbReference type="Proteomes" id="UP000423396">
    <property type="component" value="Chromosome"/>
</dbReference>
<dbReference type="InterPro" id="IPR036188">
    <property type="entry name" value="FAD/NAD-bd_sf"/>
</dbReference>
<dbReference type="AlphaFoldDB" id="A0A650CSQ5"/>
<accession>A0A650CSQ5</accession>
<dbReference type="PANTHER" id="PTHR43755">
    <property type="match status" value="1"/>
</dbReference>
<name>A0A650CSQ5_9CREN</name>
<dbReference type="InterPro" id="IPR052541">
    <property type="entry name" value="SQRD"/>
</dbReference>
<evidence type="ECO:0000313" key="2">
    <source>
        <dbReference type="Proteomes" id="UP000423396"/>
    </source>
</evidence>